<comment type="caution">
    <text evidence="1">The sequence shown here is derived from an EMBL/GenBank/DDBJ whole genome shotgun (WGS) entry which is preliminary data.</text>
</comment>
<dbReference type="OrthoDB" id="1495192at2"/>
<proteinExistence type="predicted"/>
<accession>A0A150X3L3</accession>
<evidence type="ECO:0008006" key="3">
    <source>
        <dbReference type="Google" id="ProtNLM"/>
    </source>
</evidence>
<evidence type="ECO:0000313" key="1">
    <source>
        <dbReference type="EMBL" id="KYG73321.1"/>
    </source>
</evidence>
<dbReference type="AlphaFoldDB" id="A0A150X3L3"/>
<gene>
    <name evidence="1" type="ORF">AWW68_11465</name>
</gene>
<dbReference type="EMBL" id="LRPC01000028">
    <property type="protein sequence ID" value="KYG73321.1"/>
    <property type="molecule type" value="Genomic_DNA"/>
</dbReference>
<protein>
    <recommendedName>
        <fullName evidence="3">Lipoprotein</fullName>
    </recommendedName>
</protein>
<name>A0A150X3L3_9BACT</name>
<dbReference type="Proteomes" id="UP000075606">
    <property type="component" value="Unassembled WGS sequence"/>
</dbReference>
<dbReference type="PROSITE" id="PS51257">
    <property type="entry name" value="PROKAR_LIPOPROTEIN"/>
    <property type="match status" value="1"/>
</dbReference>
<dbReference type="RefSeq" id="WP_068221513.1">
    <property type="nucleotide sequence ID" value="NZ_CP139724.1"/>
</dbReference>
<reference evidence="1 2" key="1">
    <citation type="submission" date="2016-01" db="EMBL/GenBank/DDBJ databases">
        <title>Genome sequencing of Roseivirga spongicola UST030701-084.</title>
        <authorList>
            <person name="Selvaratnam C."/>
            <person name="Thevarajoo S."/>
            <person name="Goh K.M."/>
            <person name="Ee R."/>
            <person name="Chan K.-G."/>
            <person name="Chong C.S."/>
        </authorList>
    </citation>
    <scope>NUCLEOTIDE SEQUENCE [LARGE SCALE GENOMIC DNA]</scope>
    <source>
        <strain evidence="1 2">UST030701-084</strain>
    </source>
</reference>
<evidence type="ECO:0000313" key="2">
    <source>
        <dbReference type="Proteomes" id="UP000075606"/>
    </source>
</evidence>
<organism evidence="1 2">
    <name type="scientific">Roseivirga spongicola</name>
    <dbReference type="NCBI Taxonomy" id="333140"/>
    <lineage>
        <taxon>Bacteria</taxon>
        <taxon>Pseudomonadati</taxon>
        <taxon>Bacteroidota</taxon>
        <taxon>Cytophagia</taxon>
        <taxon>Cytophagales</taxon>
        <taxon>Roseivirgaceae</taxon>
        <taxon>Roseivirga</taxon>
    </lineage>
</organism>
<dbReference type="STRING" id="333140.AWW68_11465"/>
<sequence>MNKLQPKYLVVSIVLLFLACESKGQQALEACGEIKTLTIDAEYAQMAGLPEINFELEYPAEMEFTPAVEGQKNYNYATFVSHDEAGNRKEMISIGYYTMEGTDEATMDALNEDLLSQFRQMYVANFELSNEFLGKKEFDGKEYPMFQTIGKIDRPEAEFVGSYHVQAMLIRPNPESKVGVVFIFQSNETSAISSFEDIGNKGCSSIIWNSLKFND</sequence>
<keyword evidence="2" id="KW-1185">Reference proteome</keyword>